<sequence>MDWFSWLSKTGLDPSAVYEYGLAFSNNELEESDVAYFDHEFLQSMGISVAKHRLEILKLARKYRKGRRMRFSAVPVSRLLVAVRGMKRKLGEYIRGWTGREAEPSAIVVIRTNVGGYYGGPWRRGGSASNKLKRNRTVNVGGRLLLTDGSESAAGPVVLTVRKEGKFEEEEYWAAAGVEEVRWDALFQNLKPT</sequence>
<gene>
    <name evidence="1" type="ORF">MLD38_029666</name>
</gene>
<evidence type="ECO:0000313" key="1">
    <source>
        <dbReference type="EMBL" id="KAI4331477.1"/>
    </source>
</evidence>
<evidence type="ECO:0000313" key="2">
    <source>
        <dbReference type="Proteomes" id="UP001057402"/>
    </source>
</evidence>
<keyword evidence="2" id="KW-1185">Reference proteome</keyword>
<comment type="caution">
    <text evidence="1">The sequence shown here is derived from an EMBL/GenBank/DDBJ whole genome shotgun (WGS) entry which is preliminary data.</text>
</comment>
<organism evidence="1 2">
    <name type="scientific">Melastoma candidum</name>
    <dbReference type="NCBI Taxonomy" id="119954"/>
    <lineage>
        <taxon>Eukaryota</taxon>
        <taxon>Viridiplantae</taxon>
        <taxon>Streptophyta</taxon>
        <taxon>Embryophyta</taxon>
        <taxon>Tracheophyta</taxon>
        <taxon>Spermatophyta</taxon>
        <taxon>Magnoliopsida</taxon>
        <taxon>eudicotyledons</taxon>
        <taxon>Gunneridae</taxon>
        <taxon>Pentapetalae</taxon>
        <taxon>rosids</taxon>
        <taxon>malvids</taxon>
        <taxon>Myrtales</taxon>
        <taxon>Melastomataceae</taxon>
        <taxon>Melastomatoideae</taxon>
        <taxon>Melastomateae</taxon>
        <taxon>Melastoma</taxon>
    </lineage>
</organism>
<dbReference type="Proteomes" id="UP001057402">
    <property type="component" value="Chromosome 8"/>
</dbReference>
<dbReference type="EMBL" id="CM042887">
    <property type="protein sequence ID" value="KAI4331477.1"/>
    <property type="molecule type" value="Genomic_DNA"/>
</dbReference>
<accession>A0ACB9N4S2</accession>
<reference evidence="2" key="1">
    <citation type="journal article" date="2023" name="Front. Plant Sci.">
        <title>Chromosomal-level genome assembly of Melastoma candidum provides insights into trichome evolution.</title>
        <authorList>
            <person name="Zhong Y."/>
            <person name="Wu W."/>
            <person name="Sun C."/>
            <person name="Zou P."/>
            <person name="Liu Y."/>
            <person name="Dai S."/>
            <person name="Zhou R."/>
        </authorList>
    </citation>
    <scope>NUCLEOTIDE SEQUENCE [LARGE SCALE GENOMIC DNA]</scope>
</reference>
<name>A0ACB9N4S2_9MYRT</name>
<proteinExistence type="predicted"/>
<protein>
    <submittedName>
        <fullName evidence="1">Uncharacterized protein</fullName>
    </submittedName>
</protein>